<dbReference type="Pfam" id="PF00665">
    <property type="entry name" value="rve"/>
    <property type="match status" value="1"/>
</dbReference>
<accession>A0A7J7K7R5</accession>
<dbReference type="InterPro" id="IPR012337">
    <property type="entry name" value="RNaseH-like_sf"/>
</dbReference>
<keyword evidence="3" id="KW-1185">Reference proteome</keyword>
<dbReference type="EMBL" id="VXIV02001193">
    <property type="protein sequence ID" value="KAF6033961.1"/>
    <property type="molecule type" value="Genomic_DNA"/>
</dbReference>
<name>A0A7J7K7R5_BUGNE</name>
<evidence type="ECO:0000313" key="2">
    <source>
        <dbReference type="EMBL" id="KAF6033961.1"/>
    </source>
</evidence>
<evidence type="ECO:0000313" key="3">
    <source>
        <dbReference type="Proteomes" id="UP000593567"/>
    </source>
</evidence>
<comment type="caution">
    <text evidence="2">The sequence shown here is derived from an EMBL/GenBank/DDBJ whole genome shotgun (WGS) entry which is preliminary data.</text>
</comment>
<dbReference type="InterPro" id="IPR041588">
    <property type="entry name" value="Integrase_H2C2"/>
</dbReference>
<dbReference type="GO" id="GO:0003676">
    <property type="term" value="F:nucleic acid binding"/>
    <property type="evidence" value="ECO:0007669"/>
    <property type="project" value="InterPro"/>
</dbReference>
<dbReference type="InterPro" id="IPR036397">
    <property type="entry name" value="RNaseH_sf"/>
</dbReference>
<reference evidence="2" key="1">
    <citation type="submission" date="2020-06" db="EMBL/GenBank/DDBJ databases">
        <title>Draft genome of Bugula neritina, a colonial animal packing powerful symbionts and potential medicines.</title>
        <authorList>
            <person name="Rayko M."/>
        </authorList>
    </citation>
    <scope>NUCLEOTIDE SEQUENCE [LARGE SCALE GENOMIC DNA]</scope>
    <source>
        <strain evidence="2">Kwan_BN1</strain>
    </source>
</reference>
<dbReference type="Pfam" id="PF17921">
    <property type="entry name" value="Integrase_H2C2"/>
    <property type="match status" value="1"/>
</dbReference>
<dbReference type="AlphaFoldDB" id="A0A7J7K7R5"/>
<dbReference type="SUPFAM" id="SSF53098">
    <property type="entry name" value="Ribonuclease H-like"/>
    <property type="match status" value="1"/>
</dbReference>
<sequence>MRYSRVGWPKHLKEDEESLRPYYARRDEIGVERGCILAIARSYVWWPGLDKDIEEVCKTCEACQRDKPNPPIAGTHPWIPAQKPWERIHVDYAGPVEGHMFLIVVDAYAKWPEILMTSTSTTSVTCNALRGLFARHGLPNVLVSDNGPCFTSADFKEFTQSYGIIHKFSPPYHPATNGQAERFVRSFKEGMKKGKGAIQVRLDKWLLAYRTAPHSVIILYISCDSNFDCSLPC</sequence>
<gene>
    <name evidence="2" type="ORF">EB796_007735</name>
</gene>
<dbReference type="PANTHER" id="PTHR37984">
    <property type="entry name" value="PROTEIN CBG26694"/>
    <property type="match status" value="1"/>
</dbReference>
<evidence type="ECO:0000259" key="1">
    <source>
        <dbReference type="PROSITE" id="PS50994"/>
    </source>
</evidence>
<dbReference type="OrthoDB" id="7758825at2759"/>
<dbReference type="InterPro" id="IPR001584">
    <property type="entry name" value="Integrase_cat-core"/>
</dbReference>
<organism evidence="2 3">
    <name type="scientific">Bugula neritina</name>
    <name type="common">Brown bryozoan</name>
    <name type="synonym">Sertularia neritina</name>
    <dbReference type="NCBI Taxonomy" id="10212"/>
    <lineage>
        <taxon>Eukaryota</taxon>
        <taxon>Metazoa</taxon>
        <taxon>Spiralia</taxon>
        <taxon>Lophotrochozoa</taxon>
        <taxon>Bryozoa</taxon>
        <taxon>Gymnolaemata</taxon>
        <taxon>Cheilostomatida</taxon>
        <taxon>Flustrina</taxon>
        <taxon>Buguloidea</taxon>
        <taxon>Bugulidae</taxon>
        <taxon>Bugula</taxon>
    </lineage>
</organism>
<dbReference type="Proteomes" id="UP000593567">
    <property type="component" value="Unassembled WGS sequence"/>
</dbReference>
<dbReference type="GO" id="GO:0015074">
    <property type="term" value="P:DNA integration"/>
    <property type="evidence" value="ECO:0007669"/>
    <property type="project" value="InterPro"/>
</dbReference>
<dbReference type="Gene3D" id="3.30.420.10">
    <property type="entry name" value="Ribonuclease H-like superfamily/Ribonuclease H"/>
    <property type="match status" value="1"/>
</dbReference>
<protein>
    <recommendedName>
        <fullName evidence="1">Integrase catalytic domain-containing protein</fullName>
    </recommendedName>
</protein>
<dbReference type="InterPro" id="IPR050951">
    <property type="entry name" value="Retrovirus_Pol_polyprotein"/>
</dbReference>
<dbReference type="Gene3D" id="1.10.340.70">
    <property type="match status" value="1"/>
</dbReference>
<dbReference type="PANTHER" id="PTHR37984:SF13">
    <property type="entry name" value="RIBONUCLEASE H"/>
    <property type="match status" value="1"/>
</dbReference>
<dbReference type="PROSITE" id="PS50994">
    <property type="entry name" value="INTEGRASE"/>
    <property type="match status" value="1"/>
</dbReference>
<feature type="domain" description="Integrase catalytic" evidence="1">
    <location>
        <begin position="80"/>
        <end position="233"/>
    </location>
</feature>
<proteinExistence type="predicted"/>